<dbReference type="WBParaSite" id="MBELARI_LOCUS1984">
    <property type="protein sequence ID" value="MBELARI_LOCUS1984"/>
    <property type="gene ID" value="MBELARI_LOCUS1984"/>
</dbReference>
<proteinExistence type="predicted"/>
<dbReference type="Proteomes" id="UP000887575">
    <property type="component" value="Unassembled WGS sequence"/>
</dbReference>
<accession>A0AAF3F057</accession>
<feature type="signal peptide" evidence="1">
    <location>
        <begin position="1"/>
        <end position="26"/>
    </location>
</feature>
<dbReference type="AlphaFoldDB" id="A0AAF3F057"/>
<organism evidence="2 3">
    <name type="scientific">Mesorhabditis belari</name>
    <dbReference type="NCBI Taxonomy" id="2138241"/>
    <lineage>
        <taxon>Eukaryota</taxon>
        <taxon>Metazoa</taxon>
        <taxon>Ecdysozoa</taxon>
        <taxon>Nematoda</taxon>
        <taxon>Chromadorea</taxon>
        <taxon>Rhabditida</taxon>
        <taxon>Rhabditina</taxon>
        <taxon>Rhabditomorpha</taxon>
        <taxon>Rhabditoidea</taxon>
        <taxon>Rhabditidae</taxon>
        <taxon>Mesorhabditinae</taxon>
        <taxon>Mesorhabditis</taxon>
    </lineage>
</organism>
<keyword evidence="2" id="KW-1185">Reference proteome</keyword>
<sequence length="425" mass="45061">MGSSLPYAFITVSVLLFTQLWPTVTATSACSTCTQTNPTLTIDTTSSGSTPFDSDVMGTDGNGCVTRTLTCTSTVVGYPADISFNSDANGVIEGTPSAVAKLTCNGTEWDFTYNGATAAISTIGCFPITCSMYPDLSPSTTTTTTTAPSTTTTTVTCGVCPFTGYWSAWYNQDSCTPSWTWIQVATTGQPNYSRTQQNFTCGMYGRQVQVRDCVSAQRGCPCIGDNVRQVACGDPTVCSMPQLPGISCATGYSLSGSTCIQATTTTDAPVIPDPSQSNPNCVISPTCPCPSGGAWSDWQLISTSPCPMIPNYQYNTTSGQNYATAACGSCQTQLEERTCTSATRGCPCSGLPYRWKRCNPLLCISPTLICCNDVDGITKQVNYTTKRYECLPTPSNLWNDTTTSMDPWPTNNCPTSTTSTTTVVG</sequence>
<protein>
    <submittedName>
        <fullName evidence="3">Uncharacterized protein</fullName>
    </submittedName>
</protein>
<reference evidence="3" key="1">
    <citation type="submission" date="2024-02" db="UniProtKB">
        <authorList>
            <consortium name="WormBaseParasite"/>
        </authorList>
    </citation>
    <scope>IDENTIFICATION</scope>
</reference>
<evidence type="ECO:0000313" key="3">
    <source>
        <dbReference type="WBParaSite" id="MBELARI_LOCUS1984"/>
    </source>
</evidence>
<evidence type="ECO:0000256" key="1">
    <source>
        <dbReference type="SAM" id="SignalP"/>
    </source>
</evidence>
<keyword evidence="1" id="KW-0732">Signal</keyword>
<evidence type="ECO:0000313" key="2">
    <source>
        <dbReference type="Proteomes" id="UP000887575"/>
    </source>
</evidence>
<name>A0AAF3F057_9BILA</name>
<feature type="chain" id="PRO_5042114392" evidence="1">
    <location>
        <begin position="27"/>
        <end position="425"/>
    </location>
</feature>